<protein>
    <recommendedName>
        <fullName evidence="4">Type 1 encapsulin shell protein</fullName>
    </recommendedName>
</protein>
<name>A0ABS1NN21_9ACTN</name>
<evidence type="ECO:0000256" key="2">
    <source>
        <dbReference type="ARBA" id="ARBA00033743"/>
    </source>
</evidence>
<dbReference type="RefSeq" id="WP_201880504.1">
    <property type="nucleotide sequence ID" value="NZ_JAERRF010000025.1"/>
</dbReference>
<dbReference type="Gene3D" id="3.30.2400.30">
    <property type="match status" value="1"/>
</dbReference>
<evidence type="ECO:0000256" key="3">
    <source>
        <dbReference type="ARBA" id="ARBA00033787"/>
    </source>
</evidence>
<dbReference type="EMBL" id="JAERRF010000025">
    <property type="protein sequence ID" value="MBL1101141.1"/>
    <property type="molecule type" value="Genomic_DNA"/>
</dbReference>
<dbReference type="NCBIfam" id="NF041155">
    <property type="entry name" value="encap_f1"/>
    <property type="match status" value="1"/>
</dbReference>
<dbReference type="PANTHER" id="PTHR37165:SF1">
    <property type="entry name" value="TYPE 1 ENCAPSULIN SHELL PROTEIN"/>
    <property type="match status" value="1"/>
</dbReference>
<dbReference type="PANTHER" id="PTHR37165">
    <property type="entry name" value="PEPTIDASE U56 FAMILY"/>
    <property type="match status" value="1"/>
</dbReference>
<proteinExistence type="inferred from homology"/>
<comment type="similarity">
    <text evidence="2">Belongs to the encapsulin family. Family 1 subfamily.</text>
</comment>
<dbReference type="Pfam" id="PF04454">
    <property type="entry name" value="Linocin_M18"/>
    <property type="match status" value="1"/>
</dbReference>
<dbReference type="InterPro" id="IPR051429">
    <property type="entry name" value="Encapsulin_nc"/>
</dbReference>
<comment type="caution">
    <text evidence="5">The sequence shown here is derived from an EMBL/GenBank/DDBJ whole genome shotgun (WGS) entry which is preliminary data.</text>
</comment>
<gene>
    <name evidence="5" type="ORF">JK363_31660</name>
</gene>
<organism evidence="5 6">
    <name type="scientific">Streptomyces coffeae</name>
    <dbReference type="NCBI Taxonomy" id="621382"/>
    <lineage>
        <taxon>Bacteria</taxon>
        <taxon>Bacillati</taxon>
        <taxon>Actinomycetota</taxon>
        <taxon>Actinomycetes</taxon>
        <taxon>Kitasatosporales</taxon>
        <taxon>Streptomycetaceae</taxon>
        <taxon>Streptomyces</taxon>
    </lineage>
</organism>
<keyword evidence="6" id="KW-1185">Reference proteome</keyword>
<accession>A0ABS1NN21</accession>
<evidence type="ECO:0000256" key="4">
    <source>
        <dbReference type="ARBA" id="ARBA00050023"/>
    </source>
</evidence>
<evidence type="ECO:0000256" key="1">
    <source>
        <dbReference type="ARBA" id="ARBA00033738"/>
    </source>
</evidence>
<reference evidence="5 6" key="1">
    <citation type="submission" date="2021-01" db="EMBL/GenBank/DDBJ databases">
        <title>WGS of actinomycetes isolated from Thailand.</title>
        <authorList>
            <person name="Thawai C."/>
        </authorList>
    </citation>
    <scope>NUCLEOTIDE SEQUENCE [LARGE SCALE GENOMIC DNA]</scope>
    <source>
        <strain evidence="5 6">CA1R205</strain>
    </source>
</reference>
<dbReference type="Proteomes" id="UP000634229">
    <property type="component" value="Unassembled WGS sequence"/>
</dbReference>
<dbReference type="Gene3D" id="3.30.2320.10">
    <property type="entry name" value="hypothetical protein PF0899 domain"/>
    <property type="match status" value="1"/>
</dbReference>
<evidence type="ECO:0000313" key="6">
    <source>
        <dbReference type="Proteomes" id="UP000634229"/>
    </source>
</evidence>
<dbReference type="InterPro" id="IPR007544">
    <property type="entry name" value="ENCAP"/>
</dbReference>
<keyword evidence="3" id="KW-1284">Encapsulin nanocompartment</keyword>
<dbReference type="PIRSF" id="PIRSF019254">
    <property type="entry name" value="CFP29"/>
    <property type="match status" value="1"/>
</dbReference>
<evidence type="ECO:0000313" key="5">
    <source>
        <dbReference type="EMBL" id="MBL1101141.1"/>
    </source>
</evidence>
<sequence length="272" mass="29737">MKNLHRELAPVSDAAWADLEEEARRTFTRHLAGRRIVDVPEPAGLELAAVGTGHLTAIDPPAKGVVAHTRRSEPVVELRVPFTVDRRQVDSVERGAKDADWQPVKDAARKIAFAEDRAVFEGYPAAGITGIRRSSSNPELILPAEVRDYPNAISQAVTTLRLAGVDGAYTLALSAEAYTAVNETSDHGYPIHKHIDRVLDGDIIWAPAIDGAFLLSTRGGDFALHIGQDVSIGYLSHDENRIRLYFQETLTFLMYTSEAAVALAPAPGRRRK</sequence>
<comment type="subcellular location">
    <subcellularLocation>
        <location evidence="1">Encapsulin nanocompartment</location>
    </subcellularLocation>
</comment>